<organism evidence="3 4">
    <name type="scientific">Nocardioides kongjuensis</name>
    <dbReference type="NCBI Taxonomy" id="349522"/>
    <lineage>
        <taxon>Bacteria</taxon>
        <taxon>Bacillati</taxon>
        <taxon>Actinomycetota</taxon>
        <taxon>Actinomycetes</taxon>
        <taxon>Propionibacteriales</taxon>
        <taxon>Nocardioidaceae</taxon>
        <taxon>Nocardioides</taxon>
    </lineage>
</organism>
<keyword evidence="2" id="KW-0732">Signal</keyword>
<feature type="transmembrane region" description="Helical" evidence="1">
    <location>
        <begin position="206"/>
        <end position="224"/>
    </location>
</feature>
<dbReference type="AlphaFoldDB" id="A0A852RMA6"/>
<evidence type="ECO:0000313" key="4">
    <source>
        <dbReference type="Proteomes" id="UP000582231"/>
    </source>
</evidence>
<feature type="transmembrane region" description="Helical" evidence="1">
    <location>
        <begin position="257"/>
        <end position="277"/>
    </location>
</feature>
<reference evidence="3 4" key="1">
    <citation type="submission" date="2020-07" db="EMBL/GenBank/DDBJ databases">
        <title>Sequencing the genomes of 1000 actinobacteria strains.</title>
        <authorList>
            <person name="Klenk H.-P."/>
        </authorList>
    </citation>
    <scope>NUCLEOTIDE SEQUENCE [LARGE SCALE GENOMIC DNA]</scope>
    <source>
        <strain evidence="3 4">DSM 19082</strain>
    </source>
</reference>
<keyword evidence="4" id="KW-1185">Reference proteome</keyword>
<feature type="signal peptide" evidence="2">
    <location>
        <begin position="1"/>
        <end position="22"/>
    </location>
</feature>
<evidence type="ECO:0000256" key="1">
    <source>
        <dbReference type="SAM" id="Phobius"/>
    </source>
</evidence>
<evidence type="ECO:0000313" key="3">
    <source>
        <dbReference type="EMBL" id="NYD31809.1"/>
    </source>
</evidence>
<keyword evidence="1" id="KW-0472">Membrane</keyword>
<keyword evidence="1" id="KW-1133">Transmembrane helix</keyword>
<feature type="chain" id="PRO_5032676490" description="Integral membrane protein" evidence="2">
    <location>
        <begin position="23"/>
        <end position="292"/>
    </location>
</feature>
<gene>
    <name evidence="3" type="ORF">BJ958_003355</name>
</gene>
<evidence type="ECO:0000256" key="2">
    <source>
        <dbReference type="SAM" id="SignalP"/>
    </source>
</evidence>
<name>A0A852RMA6_9ACTN</name>
<dbReference type="EMBL" id="JACCBF010000001">
    <property type="protein sequence ID" value="NYD31809.1"/>
    <property type="molecule type" value="Genomic_DNA"/>
</dbReference>
<keyword evidence="1" id="KW-0812">Transmembrane</keyword>
<dbReference type="RefSeq" id="WP_179728076.1">
    <property type="nucleotide sequence ID" value="NZ_BAABEF010000001.1"/>
</dbReference>
<feature type="transmembrane region" description="Helical" evidence="1">
    <location>
        <begin position="180"/>
        <end position="199"/>
    </location>
</feature>
<evidence type="ECO:0008006" key="5">
    <source>
        <dbReference type="Google" id="ProtNLM"/>
    </source>
</evidence>
<sequence length="292" mass="30850">MRTFTATVTVLLATLVAPFAIAGSWLTARVDDRGEYVDTVAGLAHDPTVRRVLADAAADGAVRALQEHIPVGLPEAVREWADKAATMVVESPEFPAFWRDANADVHDQVLAVLQDPDAPADGSITVDAGPLVHLVLGRLEDRGIPVGLLPDVALRVPVVKESKVAGSGPAYRAVDGVSRLLPFVWLGLAALVLIVARGWRAEVRALGFALLGVALGAVGLLLVADPLAAAALDRVAVERRELAGVLLDTVIGSLEPYARGFLVAAPVGLALLLVSLWPRRRDESPVPEPEYH</sequence>
<accession>A0A852RMA6</accession>
<comment type="caution">
    <text evidence="3">The sequence shown here is derived from an EMBL/GenBank/DDBJ whole genome shotgun (WGS) entry which is preliminary data.</text>
</comment>
<protein>
    <recommendedName>
        <fullName evidence="5">Integral membrane protein</fullName>
    </recommendedName>
</protein>
<proteinExistence type="predicted"/>
<dbReference type="Proteomes" id="UP000582231">
    <property type="component" value="Unassembled WGS sequence"/>
</dbReference>